<keyword evidence="1" id="KW-1133">Transmembrane helix</keyword>
<dbReference type="EMBL" id="MSDW01000002">
    <property type="protein sequence ID" value="OKY77463.1"/>
    <property type="molecule type" value="Genomic_DNA"/>
</dbReference>
<dbReference type="InParanoid" id="A0A1Q6DSY8"/>
<dbReference type="InterPro" id="IPR058677">
    <property type="entry name" value="ORF4_N"/>
</dbReference>
<dbReference type="Proteomes" id="UP000185744">
    <property type="component" value="Unassembled WGS sequence"/>
</dbReference>
<evidence type="ECO:0000313" key="4">
    <source>
        <dbReference type="Proteomes" id="UP000185744"/>
    </source>
</evidence>
<evidence type="ECO:0000313" key="3">
    <source>
        <dbReference type="EMBL" id="OKY77463.1"/>
    </source>
</evidence>
<feature type="domain" description="Envelope protein N-terminal" evidence="2">
    <location>
        <begin position="75"/>
        <end position="359"/>
    </location>
</feature>
<keyword evidence="1" id="KW-0812">Transmembrane</keyword>
<comment type="caution">
    <text evidence="3">The sequence shown here is derived from an EMBL/GenBank/DDBJ whole genome shotgun (WGS) entry which is preliminary data.</text>
</comment>
<dbReference type="AlphaFoldDB" id="A0A1Q6DSY8"/>
<organism evidence="3 4">
    <name type="scientific">Methanohalarchaeum thermophilum</name>
    <dbReference type="NCBI Taxonomy" id="1903181"/>
    <lineage>
        <taxon>Archaea</taxon>
        <taxon>Methanobacteriati</taxon>
        <taxon>Methanobacteriota</taxon>
        <taxon>Methanonatronarchaeia</taxon>
        <taxon>Methanonatronarchaeales</taxon>
        <taxon>Methanonatronarchaeaceae</taxon>
        <taxon>Candidatus Methanohalarchaeum</taxon>
    </lineage>
</organism>
<feature type="transmembrane region" description="Helical" evidence="1">
    <location>
        <begin position="498"/>
        <end position="518"/>
    </location>
</feature>
<dbReference type="STRING" id="1903181.BTN85_2114"/>
<reference evidence="3" key="1">
    <citation type="submission" date="2016-12" db="EMBL/GenBank/DDBJ databases">
        <title>Discovery of methanogenic haloarchaea.</title>
        <authorList>
            <person name="Sorokin D.Y."/>
            <person name="Makarova K.S."/>
            <person name="Abbas B."/>
            <person name="Ferrer M."/>
            <person name="Golyshin P.N."/>
        </authorList>
    </citation>
    <scope>NUCLEOTIDE SEQUENCE [LARGE SCALE GENOMIC DNA]</scope>
    <source>
        <strain evidence="3">HMET1</strain>
    </source>
</reference>
<protein>
    <submittedName>
        <fullName evidence="3">Major capsid protein of His2 family of spindle-shaped halovirus</fullName>
    </submittedName>
</protein>
<accession>A0A1Q6DSY8</accession>
<proteinExistence type="predicted"/>
<dbReference type="Pfam" id="PF26255">
    <property type="entry name" value="Viral_env_HRPV"/>
    <property type="match status" value="1"/>
</dbReference>
<evidence type="ECO:0000259" key="2">
    <source>
        <dbReference type="Pfam" id="PF26255"/>
    </source>
</evidence>
<keyword evidence="4" id="KW-1185">Reference proteome</keyword>
<evidence type="ECO:0000256" key="1">
    <source>
        <dbReference type="SAM" id="Phobius"/>
    </source>
</evidence>
<gene>
    <name evidence="3" type="ORF">BTN85_2114</name>
</gene>
<sequence>MFKFLAVFFCLILVSGGLSGYFVGSDVRGARASSDWGSSLLEKGFLSPSNPAGLAVRGWSYLFGETLDFVGGFELQKTLNSSKEQNSASILGHALTLRETNKRILDIQSNHIRDARNLVWAKIKETTVSNLNNDNTKQSTIIEAKEEIRDYYSSIQYNLNSQLSANTLSIKHLVEKNTNTSTKFKEPFYLEGKVRYRTYGDWWTKTKTSDGLSFIKKNVSLLNKSKQVVWDIKEVKIPKEAYSHGSTRIDPVVYSGETPVSGDGKTVSVKLFAKGVDSKDQAVINSLRWNGIYSEVNKECSRMEKNAEKYIEEVYSKYEQGELNISGLIDAETLVTNLNTQINETGYYAYAGVKLSLLGINTSLDSNFKLKLLESNRTEEGMLFTDHVPRTNGSFVVNRTYYPGNWSESCYLVGSFHVIDEPFRVLEIRDHDGNIQQEVGLSNYNRQTSDPSELKEELGQLQEIYNQTNDFSVKSGGVSGKEDSVDVGDVFGGLGETWFGVPIWVVLFIFTVLAYAYLVEEK</sequence>
<name>A0A1Q6DSY8_METT1</name>
<keyword evidence="1" id="KW-0472">Membrane</keyword>